<dbReference type="STRING" id="284577.SAMN05216571_10353"/>
<sequence>MVTRVGMLGMSDGNGHPFSFSAIINGYSDSGMRHSGWPGIYDYVSRRHGSEFGVGDLRVTHAWTQHVEQTALLCRAASIAHAVSSPTDMLGEVDAVVIARDDHTSHLPLAKPFLEAGIPVFIDKPLTLDIDELRWFTPYLESGLLMSCSGMRYAKELDACRAGQVNHGEIRLARGTILNDWERYGIHLLDAILPLMSSRPISVSALPGQHDSVVVLLEDGVPVHIDALGQVPAMFRIEVMGSQHISSFDITDNFSMFRRTLWAFWRQVVEGRPTIATTETLDVIRTLIAGKMALQNRKEVSLDGLGDLL</sequence>
<name>A0A1G7Q6F1_9GAMM</name>
<dbReference type="InterPro" id="IPR000683">
    <property type="entry name" value="Gfo/Idh/MocA-like_OxRdtase_N"/>
</dbReference>
<keyword evidence="3" id="KW-1185">Reference proteome</keyword>
<dbReference type="EMBL" id="FNCI01000003">
    <property type="protein sequence ID" value="SDF93170.1"/>
    <property type="molecule type" value="Genomic_DNA"/>
</dbReference>
<gene>
    <name evidence="2" type="ORF">SAMN05216571_10353</name>
</gene>
<reference evidence="2 3" key="1">
    <citation type="submission" date="2016-10" db="EMBL/GenBank/DDBJ databases">
        <authorList>
            <person name="de Groot N.N."/>
        </authorList>
    </citation>
    <scope>NUCLEOTIDE SEQUENCE [LARGE SCALE GENOMIC DNA]</scope>
    <source>
        <strain evidence="2 3">BH539</strain>
    </source>
</reference>
<dbReference type="OrthoDB" id="9781031at2"/>
<feature type="domain" description="Gfo/Idh/MocA-like oxidoreductase N-terminal" evidence="1">
    <location>
        <begin position="56"/>
        <end position="133"/>
    </location>
</feature>
<proteinExistence type="predicted"/>
<dbReference type="RefSeq" id="WP_092523697.1">
    <property type="nucleotide sequence ID" value="NZ_FNCI01000003.1"/>
</dbReference>
<protein>
    <submittedName>
        <fullName evidence="2">Predicted dehydrogenase</fullName>
    </submittedName>
</protein>
<dbReference type="AlphaFoldDB" id="A0A1G7Q6F1"/>
<evidence type="ECO:0000259" key="1">
    <source>
        <dbReference type="Pfam" id="PF01408"/>
    </source>
</evidence>
<dbReference type="GO" id="GO:0000166">
    <property type="term" value="F:nucleotide binding"/>
    <property type="evidence" value="ECO:0007669"/>
    <property type="project" value="InterPro"/>
</dbReference>
<dbReference type="Pfam" id="PF01408">
    <property type="entry name" value="GFO_IDH_MocA"/>
    <property type="match status" value="1"/>
</dbReference>
<dbReference type="InterPro" id="IPR036291">
    <property type="entry name" value="NAD(P)-bd_dom_sf"/>
</dbReference>
<dbReference type="Proteomes" id="UP000198641">
    <property type="component" value="Unassembled WGS sequence"/>
</dbReference>
<dbReference type="SUPFAM" id="SSF51735">
    <property type="entry name" value="NAD(P)-binding Rossmann-fold domains"/>
    <property type="match status" value="1"/>
</dbReference>
<evidence type="ECO:0000313" key="3">
    <source>
        <dbReference type="Proteomes" id="UP000198641"/>
    </source>
</evidence>
<accession>A0A1G7Q6F1</accession>
<dbReference type="Gene3D" id="3.30.360.10">
    <property type="entry name" value="Dihydrodipicolinate Reductase, domain 2"/>
    <property type="match status" value="1"/>
</dbReference>
<dbReference type="Gene3D" id="3.40.50.720">
    <property type="entry name" value="NAD(P)-binding Rossmann-like Domain"/>
    <property type="match status" value="1"/>
</dbReference>
<evidence type="ECO:0000313" key="2">
    <source>
        <dbReference type="EMBL" id="SDF93170.1"/>
    </source>
</evidence>
<organism evidence="2 3">
    <name type="scientific">Onishia taeanensis</name>
    <dbReference type="NCBI Taxonomy" id="284577"/>
    <lineage>
        <taxon>Bacteria</taxon>
        <taxon>Pseudomonadati</taxon>
        <taxon>Pseudomonadota</taxon>
        <taxon>Gammaproteobacteria</taxon>
        <taxon>Oceanospirillales</taxon>
        <taxon>Halomonadaceae</taxon>
        <taxon>Onishia</taxon>
    </lineage>
</organism>